<feature type="transmembrane region" description="Helical" evidence="1">
    <location>
        <begin position="125"/>
        <end position="147"/>
    </location>
</feature>
<dbReference type="InterPro" id="IPR010331">
    <property type="entry name" value="ExoD"/>
</dbReference>
<gene>
    <name evidence="2" type="ORF">JET14_05550</name>
</gene>
<evidence type="ECO:0000256" key="1">
    <source>
        <dbReference type="SAM" id="Phobius"/>
    </source>
</evidence>
<dbReference type="KEGG" id="mlut:JET14_05550"/>
<evidence type="ECO:0000313" key="3">
    <source>
        <dbReference type="Proteomes" id="UP000596083"/>
    </source>
</evidence>
<dbReference type="Pfam" id="PF06055">
    <property type="entry name" value="ExoD"/>
    <property type="match status" value="1"/>
</dbReference>
<keyword evidence="1" id="KW-0812">Transmembrane</keyword>
<dbReference type="PANTHER" id="PTHR41795">
    <property type="entry name" value="EXOPOLYSACCHARIDE SYNTHESIS PROTEIN"/>
    <property type="match status" value="1"/>
</dbReference>
<keyword evidence="1" id="KW-1133">Transmembrane helix</keyword>
<dbReference type="Proteomes" id="UP000596083">
    <property type="component" value="Chromosome"/>
</dbReference>
<dbReference type="PIRSF" id="PIRSF033239">
    <property type="entry name" value="ExoD"/>
    <property type="match status" value="1"/>
</dbReference>
<sequence length="201" mass="22009">MEQADTADHEFHSLTEIVERTVEETGGGTVSVEQLMRSFGHASFIPLLILPALILITPLSGVPGLSTVCGLIIMMIAAQRLVGHKQIWLPGWIRRRTVKTPRLHAGLEKILPFTRFVDRVSRKRLTFLFKPPLLLLLPLACTLFGAVMPLMEFVPFSSSLIGVAVTLIAFSMLTRDGLFALLALAPVGLVIWAVTSVLTSL</sequence>
<feature type="transmembrane region" description="Helical" evidence="1">
    <location>
        <begin position="44"/>
        <end position="77"/>
    </location>
</feature>
<dbReference type="EMBL" id="CP066786">
    <property type="protein sequence ID" value="QQM31636.1"/>
    <property type="molecule type" value="Genomic_DNA"/>
</dbReference>
<reference evidence="2 3" key="1">
    <citation type="submission" date="2020-12" db="EMBL/GenBank/DDBJ databases">
        <authorList>
            <person name="Zheng R.K."/>
            <person name="Sun C.M."/>
        </authorList>
    </citation>
    <scope>NUCLEOTIDE SEQUENCE [LARGE SCALE GENOMIC DNA]</scope>
    <source>
        <strain evidence="2 3">ZRK001</strain>
    </source>
</reference>
<protein>
    <submittedName>
        <fullName evidence="2">Exopolysaccharide biosynthesis protein</fullName>
    </submittedName>
</protein>
<name>A0A7T7HM36_9HYPH</name>
<dbReference type="PANTHER" id="PTHR41795:SF1">
    <property type="entry name" value="EXOPOLYSACCHARIDE SYNTHESIS PROTEIN"/>
    <property type="match status" value="1"/>
</dbReference>
<accession>A0A7T7HM36</accession>
<dbReference type="AlphaFoldDB" id="A0A7T7HM36"/>
<keyword evidence="1" id="KW-0472">Membrane</keyword>
<dbReference type="RefSeq" id="WP_200337163.1">
    <property type="nucleotide sequence ID" value="NZ_CP066786.1"/>
</dbReference>
<feature type="transmembrane region" description="Helical" evidence="1">
    <location>
        <begin position="178"/>
        <end position="198"/>
    </location>
</feature>
<proteinExistence type="predicted"/>
<organism evidence="2 3">
    <name type="scientific">Martelella lutilitoris</name>
    <dbReference type="NCBI Taxonomy" id="2583532"/>
    <lineage>
        <taxon>Bacteria</taxon>
        <taxon>Pseudomonadati</taxon>
        <taxon>Pseudomonadota</taxon>
        <taxon>Alphaproteobacteria</taxon>
        <taxon>Hyphomicrobiales</taxon>
        <taxon>Aurantimonadaceae</taxon>
        <taxon>Martelella</taxon>
    </lineage>
</organism>
<feature type="transmembrane region" description="Helical" evidence="1">
    <location>
        <begin position="153"/>
        <end position="171"/>
    </location>
</feature>
<evidence type="ECO:0000313" key="2">
    <source>
        <dbReference type="EMBL" id="QQM31636.1"/>
    </source>
</evidence>